<organism evidence="1 2">
    <name type="scientific">Corynebacterium urogenitale</name>
    <dbReference type="NCBI Taxonomy" id="2487892"/>
    <lineage>
        <taxon>Bacteria</taxon>
        <taxon>Bacillati</taxon>
        <taxon>Actinomycetota</taxon>
        <taxon>Actinomycetes</taxon>
        <taxon>Mycobacteriales</taxon>
        <taxon>Corynebacteriaceae</taxon>
        <taxon>Corynebacterium</taxon>
    </lineage>
</organism>
<name>A0A5J6Z719_9CORY</name>
<accession>A0A5J6Z719</accession>
<keyword evidence="2" id="KW-1185">Reference proteome</keyword>
<gene>
    <name evidence="1" type="ORF">CUROG_06895</name>
</gene>
<dbReference type="AlphaFoldDB" id="A0A5J6Z719"/>
<sequence length="163" mass="17955">MNTQSSNAPLDGSPLTAVAPVSDTKRYSERITALLRHPRSRIRITPGWRAPSITASLRTVTTLVHTSRHRVSPAMWKKLIGTPAPADEALFLVTLSAMADPDSLIGSVRDATIDIHSLFRSVANQAAWIQQDRQGEDLVWTWHCLMTQRDLETATLCEGQDAA</sequence>
<protein>
    <submittedName>
        <fullName evidence="1">Uncharacterized protein</fullName>
    </submittedName>
</protein>
<dbReference type="OrthoDB" id="4407718at2"/>
<dbReference type="KEGG" id="cuo:CUROG_06895"/>
<dbReference type="Proteomes" id="UP000326711">
    <property type="component" value="Chromosome"/>
</dbReference>
<evidence type="ECO:0000313" key="1">
    <source>
        <dbReference type="EMBL" id="QFQ02734.1"/>
    </source>
</evidence>
<reference evidence="2" key="1">
    <citation type="submission" date="2019-10" db="EMBL/GenBank/DDBJ databases">
        <title>Complete genome sequence of Corynebacterium urogenitalis DSM 108747, isolated from the genital tract of a cow.</title>
        <authorList>
            <person name="Ruckert C."/>
            <person name="Ballas P."/>
            <person name="Wagener K."/>
            <person name="Drillich M."/>
            <person name="Kaempfer P."/>
            <person name="Busse H.-J."/>
            <person name="Ehling-Schulz M."/>
        </authorList>
    </citation>
    <scope>NUCLEOTIDE SEQUENCE [LARGE SCALE GENOMIC DNA]</scope>
    <source>
        <strain evidence="2">LMM 1652</strain>
    </source>
</reference>
<evidence type="ECO:0000313" key="2">
    <source>
        <dbReference type="Proteomes" id="UP000326711"/>
    </source>
</evidence>
<proteinExistence type="predicted"/>
<dbReference type="EMBL" id="CP045032">
    <property type="protein sequence ID" value="QFQ02734.1"/>
    <property type="molecule type" value="Genomic_DNA"/>
</dbReference>
<dbReference type="RefSeq" id="WP_151903062.1">
    <property type="nucleotide sequence ID" value="NZ_CP045032.1"/>
</dbReference>